<dbReference type="Proteomes" id="UP001175227">
    <property type="component" value="Unassembled WGS sequence"/>
</dbReference>
<evidence type="ECO:0000313" key="2">
    <source>
        <dbReference type="Proteomes" id="UP001175227"/>
    </source>
</evidence>
<proteinExistence type="predicted"/>
<accession>A0AA39UFG5</accession>
<sequence length="113" mass="13031">MSGCDTEYRLNDYANVKVLKEEAEPSALEKVVDLLQNLHAWFDEMEDRMVRIERELEAVGGHVDDLVDDFEEGDALEYLRDFIPVVSMEEWKVSREELGELKGANPKALRQAM</sequence>
<evidence type="ECO:0000313" key="1">
    <source>
        <dbReference type="EMBL" id="KAK0480239.1"/>
    </source>
</evidence>
<reference evidence="1" key="1">
    <citation type="submission" date="2023-06" db="EMBL/GenBank/DDBJ databases">
        <authorList>
            <consortium name="Lawrence Berkeley National Laboratory"/>
            <person name="Ahrendt S."/>
            <person name="Sahu N."/>
            <person name="Indic B."/>
            <person name="Wong-Bajracharya J."/>
            <person name="Merenyi Z."/>
            <person name="Ke H.-M."/>
            <person name="Monk M."/>
            <person name="Kocsube S."/>
            <person name="Drula E."/>
            <person name="Lipzen A."/>
            <person name="Balint B."/>
            <person name="Henrissat B."/>
            <person name="Andreopoulos B."/>
            <person name="Martin F.M."/>
            <person name="Harder C.B."/>
            <person name="Rigling D."/>
            <person name="Ford K.L."/>
            <person name="Foster G.D."/>
            <person name="Pangilinan J."/>
            <person name="Papanicolaou A."/>
            <person name="Barry K."/>
            <person name="LaButti K."/>
            <person name="Viragh M."/>
            <person name="Koriabine M."/>
            <person name="Yan M."/>
            <person name="Riley R."/>
            <person name="Champramary S."/>
            <person name="Plett K.L."/>
            <person name="Tsai I.J."/>
            <person name="Slot J."/>
            <person name="Sipos G."/>
            <person name="Plett J."/>
            <person name="Nagy L.G."/>
            <person name="Grigoriev I.V."/>
        </authorList>
    </citation>
    <scope>NUCLEOTIDE SEQUENCE</scope>
    <source>
        <strain evidence="1">ICMP 16352</strain>
    </source>
</reference>
<keyword evidence="2" id="KW-1185">Reference proteome</keyword>
<dbReference type="AlphaFoldDB" id="A0AA39UFG5"/>
<gene>
    <name evidence="1" type="ORF">IW261DRAFT_1563934</name>
</gene>
<name>A0AA39UFG5_9AGAR</name>
<organism evidence="1 2">
    <name type="scientific">Armillaria novae-zelandiae</name>
    <dbReference type="NCBI Taxonomy" id="153914"/>
    <lineage>
        <taxon>Eukaryota</taxon>
        <taxon>Fungi</taxon>
        <taxon>Dikarya</taxon>
        <taxon>Basidiomycota</taxon>
        <taxon>Agaricomycotina</taxon>
        <taxon>Agaricomycetes</taxon>
        <taxon>Agaricomycetidae</taxon>
        <taxon>Agaricales</taxon>
        <taxon>Marasmiineae</taxon>
        <taxon>Physalacriaceae</taxon>
        <taxon>Armillaria</taxon>
    </lineage>
</organism>
<dbReference type="EMBL" id="JAUEPR010000010">
    <property type="protein sequence ID" value="KAK0480239.1"/>
    <property type="molecule type" value="Genomic_DNA"/>
</dbReference>
<comment type="caution">
    <text evidence="1">The sequence shown here is derived from an EMBL/GenBank/DDBJ whole genome shotgun (WGS) entry which is preliminary data.</text>
</comment>
<protein>
    <submittedName>
        <fullName evidence="1">Uncharacterized protein</fullName>
    </submittedName>
</protein>